<feature type="transmembrane region" description="Helical" evidence="1">
    <location>
        <begin position="98"/>
        <end position="118"/>
    </location>
</feature>
<feature type="transmembrane region" description="Helical" evidence="1">
    <location>
        <begin position="185"/>
        <end position="208"/>
    </location>
</feature>
<reference evidence="3" key="1">
    <citation type="submission" date="2021-12" db="EMBL/GenBank/DDBJ databases">
        <authorList>
            <person name="Criscuolo A."/>
        </authorList>
    </citation>
    <scope>NUCLEOTIDE SEQUENCE</scope>
    <source>
        <strain evidence="3">CIP111894</strain>
    </source>
</reference>
<keyword evidence="1" id="KW-0812">Transmembrane</keyword>
<dbReference type="Proteomes" id="UP000838749">
    <property type="component" value="Unassembled WGS sequence"/>
</dbReference>
<proteinExistence type="predicted"/>
<keyword evidence="1" id="KW-1133">Transmembrane helix</keyword>
<comment type="caution">
    <text evidence="3">The sequence shown here is derived from an EMBL/GenBank/DDBJ whole genome shotgun (WGS) entry which is preliminary data.</text>
</comment>
<feature type="domain" description="Cytochrome c assembly protein" evidence="2">
    <location>
        <begin position="74"/>
        <end position="273"/>
    </location>
</feature>
<feature type="transmembrane region" description="Helical" evidence="1">
    <location>
        <begin position="138"/>
        <end position="164"/>
    </location>
</feature>
<dbReference type="EMBL" id="CAKMAB010000027">
    <property type="protein sequence ID" value="CAH1057984.1"/>
    <property type="molecule type" value="Genomic_DNA"/>
</dbReference>
<evidence type="ECO:0000256" key="1">
    <source>
        <dbReference type="SAM" id="Phobius"/>
    </source>
</evidence>
<gene>
    <name evidence="3" type="ORF">PAECIP111894_04157</name>
</gene>
<protein>
    <recommendedName>
        <fullName evidence="2">Cytochrome c assembly protein domain-containing protein</fullName>
    </recommendedName>
</protein>
<keyword evidence="1" id="KW-0472">Membrane</keyword>
<evidence type="ECO:0000313" key="4">
    <source>
        <dbReference type="Proteomes" id="UP000838749"/>
    </source>
</evidence>
<evidence type="ECO:0000259" key="2">
    <source>
        <dbReference type="Pfam" id="PF01578"/>
    </source>
</evidence>
<organism evidence="3 4">
    <name type="scientific">Paenibacillus pseudetheri</name>
    <dbReference type="NCBI Taxonomy" id="2897682"/>
    <lineage>
        <taxon>Bacteria</taxon>
        <taxon>Bacillati</taxon>
        <taxon>Bacillota</taxon>
        <taxon>Bacilli</taxon>
        <taxon>Bacillales</taxon>
        <taxon>Paenibacillaceae</taxon>
        <taxon>Paenibacillus</taxon>
    </lineage>
</organism>
<keyword evidence="4" id="KW-1185">Reference proteome</keyword>
<feature type="transmembrane region" description="Helical" evidence="1">
    <location>
        <begin position="220"/>
        <end position="238"/>
    </location>
</feature>
<evidence type="ECO:0000313" key="3">
    <source>
        <dbReference type="EMBL" id="CAH1057984.1"/>
    </source>
</evidence>
<feature type="transmembrane region" description="Helical" evidence="1">
    <location>
        <begin position="39"/>
        <end position="61"/>
    </location>
</feature>
<feature type="transmembrane region" description="Helical" evidence="1">
    <location>
        <begin position="250"/>
        <end position="269"/>
    </location>
</feature>
<feature type="transmembrane region" description="Helical" evidence="1">
    <location>
        <begin position="6"/>
        <end position="27"/>
    </location>
</feature>
<dbReference type="Pfam" id="PF01578">
    <property type="entry name" value="Cytochrom_C_asm"/>
    <property type="match status" value="1"/>
</dbReference>
<dbReference type="InterPro" id="IPR002541">
    <property type="entry name" value="Cyt_c_assembly"/>
</dbReference>
<accession>A0ABM9BIQ0</accession>
<sequence>MSDMQLLNGIYDAALLLYALSLLFVFSDCLYRNPSGKRLGTGLLVVVGLLQAAGLGIRFSQEKGLPIFTPYDFLFWFAFSIVLTSLAVAFTRGGEFTILLLSMAGFSVFLLNRVWLTAGGHTLETWSAVYGWLTMHVILANLSFAALTLGTVFAILYLFLHTRLKSKQWSDRIRRLPNLETTDKYSYTAILVGTPLLAISLVVASLSIVSEGRTLLLKDLKVLTTLIGLGIYIFYIIFKKSGRRSGVSMARWAILGYAFTILNFLLNSLSGFHGWSGE</sequence>
<feature type="transmembrane region" description="Helical" evidence="1">
    <location>
        <begin position="73"/>
        <end position="91"/>
    </location>
</feature>
<name>A0ABM9BIQ0_9BACL</name>